<feature type="compositionally biased region" description="Basic and acidic residues" evidence="1">
    <location>
        <begin position="168"/>
        <end position="185"/>
    </location>
</feature>
<protein>
    <recommendedName>
        <fullName evidence="2">Retroviral polymerase SH3-like domain-containing protein</fullName>
    </recommendedName>
</protein>
<sequence>MTPTEKLTGMKPGISQLRVCGCVYYLFVPKEVRKNKLSAKAEPALFLGFPKTGHGFRMLHLRTGNIVEARDIKLREDVTVERTYINALLKGRQHYYPKIPFIPLPVEYVAEQPVREHADLTVQETVNETANEAANAASASSVPTAVAKQAQGSDAAGSVGAESNQSSERPDSVEEKDNQDSERPVPADAEGMAVSEKASDDDAAGNAATTRAQFEMGSDSSSEPTPAGSQPRRSSKRQRRLRRSKRKREANRSLRDYIMATVAALDTLTGHPGTPDIALESPQRDKWWTAMELEIEAHRHGDWLKDQKDDAIF</sequence>
<accession>A0A6A3I9Q1</accession>
<dbReference type="AlphaFoldDB" id="A0A6A3I9Q1"/>
<name>A0A6A3I9Q1_9STRA</name>
<dbReference type="Pfam" id="PF25597">
    <property type="entry name" value="SH3_retrovirus"/>
    <property type="match status" value="1"/>
</dbReference>
<feature type="region of interest" description="Disordered" evidence="1">
    <location>
        <begin position="131"/>
        <end position="254"/>
    </location>
</feature>
<gene>
    <name evidence="3" type="ORF">PR001_g24464</name>
</gene>
<feature type="compositionally biased region" description="Basic residues" evidence="1">
    <location>
        <begin position="233"/>
        <end position="249"/>
    </location>
</feature>
<reference evidence="3 4" key="1">
    <citation type="submission" date="2018-09" db="EMBL/GenBank/DDBJ databases">
        <title>Genomic investigation of the strawberry pathogen Phytophthora fragariae indicates pathogenicity is determined by transcriptional variation in three key races.</title>
        <authorList>
            <person name="Adams T.M."/>
            <person name="Armitage A.D."/>
            <person name="Sobczyk M.K."/>
            <person name="Bates H.J."/>
            <person name="Dunwell J.M."/>
            <person name="Nellist C.F."/>
            <person name="Harrison R.J."/>
        </authorList>
    </citation>
    <scope>NUCLEOTIDE SEQUENCE [LARGE SCALE GENOMIC DNA]</scope>
    <source>
        <strain evidence="3 4">SCRP249</strain>
    </source>
</reference>
<evidence type="ECO:0000313" key="3">
    <source>
        <dbReference type="EMBL" id="KAE8979749.1"/>
    </source>
</evidence>
<comment type="caution">
    <text evidence="3">The sequence shown here is derived from an EMBL/GenBank/DDBJ whole genome shotgun (WGS) entry which is preliminary data.</text>
</comment>
<feature type="compositionally biased region" description="Low complexity" evidence="1">
    <location>
        <begin position="131"/>
        <end position="147"/>
    </location>
</feature>
<dbReference type="InterPro" id="IPR057670">
    <property type="entry name" value="SH3_retrovirus"/>
</dbReference>
<evidence type="ECO:0000259" key="2">
    <source>
        <dbReference type="Pfam" id="PF25597"/>
    </source>
</evidence>
<feature type="compositionally biased region" description="Polar residues" evidence="1">
    <location>
        <begin position="207"/>
        <end position="228"/>
    </location>
</feature>
<dbReference type="EMBL" id="QXFV01003123">
    <property type="protein sequence ID" value="KAE8979749.1"/>
    <property type="molecule type" value="Genomic_DNA"/>
</dbReference>
<organism evidence="3 4">
    <name type="scientific">Phytophthora rubi</name>
    <dbReference type="NCBI Taxonomy" id="129364"/>
    <lineage>
        <taxon>Eukaryota</taxon>
        <taxon>Sar</taxon>
        <taxon>Stramenopiles</taxon>
        <taxon>Oomycota</taxon>
        <taxon>Peronosporomycetes</taxon>
        <taxon>Peronosporales</taxon>
        <taxon>Peronosporaceae</taxon>
        <taxon>Phytophthora</taxon>
    </lineage>
</organism>
<evidence type="ECO:0000256" key="1">
    <source>
        <dbReference type="SAM" id="MobiDB-lite"/>
    </source>
</evidence>
<feature type="domain" description="Retroviral polymerase SH3-like" evidence="2">
    <location>
        <begin position="22"/>
        <end position="79"/>
    </location>
</feature>
<dbReference type="Proteomes" id="UP000429607">
    <property type="component" value="Unassembled WGS sequence"/>
</dbReference>
<evidence type="ECO:0000313" key="4">
    <source>
        <dbReference type="Proteomes" id="UP000429607"/>
    </source>
</evidence>
<proteinExistence type="predicted"/>